<dbReference type="Proteomes" id="UP001291623">
    <property type="component" value="Unassembled WGS sequence"/>
</dbReference>
<keyword evidence="3" id="KW-1185">Reference proteome</keyword>
<dbReference type="EMBL" id="JAVYJV010000014">
    <property type="protein sequence ID" value="KAK4354185.1"/>
    <property type="molecule type" value="Genomic_DNA"/>
</dbReference>
<evidence type="ECO:0000256" key="1">
    <source>
        <dbReference type="SAM" id="MobiDB-lite"/>
    </source>
</evidence>
<organism evidence="2 3">
    <name type="scientific">Anisodus tanguticus</name>
    <dbReference type="NCBI Taxonomy" id="243964"/>
    <lineage>
        <taxon>Eukaryota</taxon>
        <taxon>Viridiplantae</taxon>
        <taxon>Streptophyta</taxon>
        <taxon>Embryophyta</taxon>
        <taxon>Tracheophyta</taxon>
        <taxon>Spermatophyta</taxon>
        <taxon>Magnoliopsida</taxon>
        <taxon>eudicotyledons</taxon>
        <taxon>Gunneridae</taxon>
        <taxon>Pentapetalae</taxon>
        <taxon>asterids</taxon>
        <taxon>lamiids</taxon>
        <taxon>Solanales</taxon>
        <taxon>Solanaceae</taxon>
        <taxon>Solanoideae</taxon>
        <taxon>Hyoscyameae</taxon>
        <taxon>Anisodus</taxon>
    </lineage>
</organism>
<feature type="region of interest" description="Disordered" evidence="1">
    <location>
        <begin position="1"/>
        <end position="25"/>
    </location>
</feature>
<comment type="caution">
    <text evidence="2">The sequence shown here is derived from an EMBL/GenBank/DDBJ whole genome shotgun (WGS) entry which is preliminary data.</text>
</comment>
<name>A0AAE1RKU4_9SOLA</name>
<evidence type="ECO:0000313" key="3">
    <source>
        <dbReference type="Proteomes" id="UP001291623"/>
    </source>
</evidence>
<feature type="compositionally biased region" description="Basic residues" evidence="1">
    <location>
        <begin position="76"/>
        <end position="86"/>
    </location>
</feature>
<accession>A0AAE1RKU4</accession>
<feature type="region of interest" description="Disordered" evidence="1">
    <location>
        <begin position="63"/>
        <end position="88"/>
    </location>
</feature>
<evidence type="ECO:0000313" key="2">
    <source>
        <dbReference type="EMBL" id="KAK4354185.1"/>
    </source>
</evidence>
<proteinExistence type="predicted"/>
<dbReference type="AlphaFoldDB" id="A0AAE1RKU4"/>
<reference evidence="2" key="1">
    <citation type="submission" date="2023-12" db="EMBL/GenBank/DDBJ databases">
        <title>Genome assembly of Anisodus tanguticus.</title>
        <authorList>
            <person name="Wang Y.-J."/>
        </authorList>
    </citation>
    <scope>NUCLEOTIDE SEQUENCE</scope>
    <source>
        <strain evidence="2">KB-2021</strain>
        <tissue evidence="2">Leaf</tissue>
    </source>
</reference>
<protein>
    <submittedName>
        <fullName evidence="2">Uncharacterized protein</fullName>
    </submittedName>
</protein>
<gene>
    <name evidence="2" type="ORF">RND71_026379</name>
</gene>
<sequence>MSSEKNEIPPPPEFPPLADNSPTCNIDDPIIIHDLDESKSERAIFPVKRCRSRKKALPNLFVSVNSRPSPRPHGQGLRRGRGRPRKQSSIGKLVSLLITLDGFISSTT</sequence>